<name>A0ABU6GEW6_9BACL</name>
<gene>
    <name evidence="2" type="ORF">P4H66_00045</name>
</gene>
<comment type="caution">
    <text evidence="2">The sequence shown here is derived from an EMBL/GenBank/DDBJ whole genome shotgun (WGS) entry which is preliminary data.</text>
</comment>
<dbReference type="Proteomes" id="UP001344632">
    <property type="component" value="Unassembled WGS sequence"/>
</dbReference>
<accession>A0ABU6GEW6</accession>
<keyword evidence="1" id="KW-1133">Transmembrane helix</keyword>
<feature type="transmembrane region" description="Helical" evidence="1">
    <location>
        <begin position="39"/>
        <end position="56"/>
    </location>
</feature>
<proteinExistence type="predicted"/>
<feature type="transmembrane region" description="Helical" evidence="1">
    <location>
        <begin position="62"/>
        <end position="83"/>
    </location>
</feature>
<evidence type="ECO:0000313" key="2">
    <source>
        <dbReference type="EMBL" id="MEC0238260.1"/>
    </source>
</evidence>
<dbReference type="EMBL" id="JARLKZ010000001">
    <property type="protein sequence ID" value="MEC0238260.1"/>
    <property type="molecule type" value="Genomic_DNA"/>
</dbReference>
<organism evidence="2 3">
    <name type="scientific">Paenibacillus dokdonensis</name>
    <dbReference type="NCBI Taxonomy" id="2567944"/>
    <lineage>
        <taxon>Bacteria</taxon>
        <taxon>Bacillati</taxon>
        <taxon>Bacillota</taxon>
        <taxon>Bacilli</taxon>
        <taxon>Bacillales</taxon>
        <taxon>Paenibacillaceae</taxon>
        <taxon>Paenibacillus</taxon>
    </lineage>
</organism>
<keyword evidence="1" id="KW-0472">Membrane</keyword>
<sequence length="123" mass="14764">MKRYNKYYYKACESYMSLSTEDIITRQLRSENIIQANEILIKFGGVLFFGALFWTVQLALGLALFLTSWSLYVIISYFVLLWICSRIIRRRRACSDAAEIMLQFQNEEDRQRYFDEKLRPQFD</sequence>
<dbReference type="RefSeq" id="WP_326084642.1">
    <property type="nucleotide sequence ID" value="NZ_JARLKZ010000001.1"/>
</dbReference>
<keyword evidence="1" id="KW-0812">Transmembrane</keyword>
<keyword evidence="3" id="KW-1185">Reference proteome</keyword>
<reference evidence="2 3" key="1">
    <citation type="submission" date="2023-03" db="EMBL/GenBank/DDBJ databases">
        <title>Bacillus Genome Sequencing.</title>
        <authorList>
            <person name="Dunlap C."/>
        </authorList>
    </citation>
    <scope>NUCLEOTIDE SEQUENCE [LARGE SCALE GENOMIC DNA]</scope>
    <source>
        <strain evidence="2 3">BD-525</strain>
    </source>
</reference>
<evidence type="ECO:0000256" key="1">
    <source>
        <dbReference type="SAM" id="Phobius"/>
    </source>
</evidence>
<protein>
    <submittedName>
        <fullName evidence="2">Uncharacterized protein</fullName>
    </submittedName>
</protein>
<evidence type="ECO:0000313" key="3">
    <source>
        <dbReference type="Proteomes" id="UP001344632"/>
    </source>
</evidence>